<feature type="transmembrane region" description="Helical" evidence="5">
    <location>
        <begin position="427"/>
        <end position="445"/>
    </location>
</feature>
<evidence type="ECO:0000313" key="7">
    <source>
        <dbReference type="EMBL" id="KAK4877236.1"/>
    </source>
</evidence>
<comment type="caution">
    <text evidence="7">The sequence shown here is derived from an EMBL/GenBank/DDBJ whole genome shotgun (WGS) entry which is preliminary data.</text>
</comment>
<keyword evidence="8" id="KW-1185">Reference proteome</keyword>
<name>A0AAN7P951_9COLE</name>
<feature type="domain" description="Amino acid transporter transmembrane" evidence="6">
    <location>
        <begin position="9"/>
        <end position="349"/>
    </location>
</feature>
<evidence type="ECO:0000256" key="3">
    <source>
        <dbReference type="ARBA" id="ARBA00022989"/>
    </source>
</evidence>
<dbReference type="InterPro" id="IPR013057">
    <property type="entry name" value="AA_transpt_TM"/>
</dbReference>
<dbReference type="Pfam" id="PF01490">
    <property type="entry name" value="Aa_trans"/>
    <property type="match status" value="1"/>
</dbReference>
<evidence type="ECO:0000313" key="8">
    <source>
        <dbReference type="Proteomes" id="UP001353858"/>
    </source>
</evidence>
<evidence type="ECO:0000256" key="2">
    <source>
        <dbReference type="ARBA" id="ARBA00022692"/>
    </source>
</evidence>
<dbReference type="AlphaFoldDB" id="A0AAN7P951"/>
<evidence type="ECO:0000259" key="6">
    <source>
        <dbReference type="Pfam" id="PF01490"/>
    </source>
</evidence>
<keyword evidence="4 5" id="KW-0472">Membrane</keyword>
<reference evidence="8" key="1">
    <citation type="submission" date="2023-01" db="EMBL/GenBank/DDBJ databases">
        <title>Key to firefly adult light organ development and bioluminescence: homeobox transcription factors regulate luciferase expression and transportation to peroxisome.</title>
        <authorList>
            <person name="Fu X."/>
        </authorList>
    </citation>
    <scope>NUCLEOTIDE SEQUENCE [LARGE SCALE GENOMIC DNA]</scope>
</reference>
<dbReference type="PANTHER" id="PTHR22950">
    <property type="entry name" value="AMINO ACID TRANSPORTER"/>
    <property type="match status" value="1"/>
</dbReference>
<feature type="transmembrane region" description="Helical" evidence="5">
    <location>
        <begin position="137"/>
        <end position="154"/>
    </location>
</feature>
<keyword evidence="3 5" id="KW-1133">Transmembrane helix</keyword>
<keyword evidence="2 5" id="KW-0812">Transmembrane</keyword>
<feature type="transmembrane region" description="Helical" evidence="5">
    <location>
        <begin position="278"/>
        <end position="306"/>
    </location>
</feature>
<accession>A0AAN7P951</accession>
<feature type="transmembrane region" description="Helical" evidence="5">
    <location>
        <begin position="451"/>
        <end position="474"/>
    </location>
</feature>
<feature type="transmembrane region" description="Helical" evidence="5">
    <location>
        <begin position="495"/>
        <end position="512"/>
    </location>
</feature>
<feature type="transmembrane region" description="Helical" evidence="5">
    <location>
        <begin position="394"/>
        <end position="415"/>
    </location>
</feature>
<feature type="transmembrane region" description="Helical" evidence="5">
    <location>
        <begin position="37"/>
        <end position="58"/>
    </location>
</feature>
<evidence type="ECO:0000256" key="4">
    <source>
        <dbReference type="ARBA" id="ARBA00023136"/>
    </source>
</evidence>
<evidence type="ECO:0000256" key="5">
    <source>
        <dbReference type="SAM" id="Phobius"/>
    </source>
</evidence>
<dbReference type="GO" id="GO:0005774">
    <property type="term" value="C:vacuolar membrane"/>
    <property type="evidence" value="ECO:0007669"/>
    <property type="project" value="TreeGrafter"/>
</dbReference>
<protein>
    <recommendedName>
        <fullName evidence="6">Amino acid transporter transmembrane domain-containing protein</fullName>
    </recommendedName>
</protein>
<gene>
    <name evidence="7" type="ORF">RN001_009742</name>
</gene>
<evidence type="ECO:0000256" key="1">
    <source>
        <dbReference type="ARBA" id="ARBA00004141"/>
    </source>
</evidence>
<dbReference type="GO" id="GO:0015179">
    <property type="term" value="F:L-amino acid transmembrane transporter activity"/>
    <property type="evidence" value="ECO:0007669"/>
    <property type="project" value="TreeGrafter"/>
</dbReference>
<feature type="transmembrane region" description="Helical" evidence="5">
    <location>
        <begin position="166"/>
        <end position="183"/>
    </location>
</feature>
<proteinExistence type="predicted"/>
<feature type="transmembrane region" description="Helical" evidence="5">
    <location>
        <begin position="12"/>
        <end position="31"/>
    </location>
</feature>
<feature type="transmembrane region" description="Helical" evidence="5">
    <location>
        <begin position="100"/>
        <end position="122"/>
    </location>
</feature>
<sequence>MENPKQGEFSAFLHLVKSCIGTGVLAMPIAFKYAGLIMGTLGLIFTAIVCTYCTYLIIVCSNYINKVSGTTLSSFADVAEASCTYGPKWAHKYNKVIKSLMNGGVFLGYYSCLSIYTVIIAMNLEKLITFYWTPIDLRLYMAALFLPFLLISYIPSWKYLAPVSMITNAFMIFGLGIIIYYLISDLPSEYEKELIGDVTKVPTFFSIVIFSLQIIGAALPLKNNMKEPEKFLGYFGVLNKACLVVTFLYFIIGFFGYFCYGSDTKENITLNLPSDSYAAQAVQLLITLSVFGAYGVQFFVSLEILWEALTRHVTKHIKLTNYIIRTVMILIAVLVAIAVPTITPFISLVICSNYINKVSGSTFSSIADVAEASCRYGPKWAHKYDKVVKNMMNVGVFIGYYSSLSIYTVIIAMNLEKLITFYWTPINLRLYMAVLFVPFLLISYIPNWKLLAPVSMITNVLLVSGLGITVYFLISDLPSEHEKELFGDVAKIPTFLSIVIFAMQTIGAALPLKNNMKDPTKFLGYFGVLNKNNYFIKSMYSVVWYKQRLEYLRAFTTKPSFPEVTLVVNA</sequence>
<comment type="subcellular location">
    <subcellularLocation>
        <location evidence="1">Membrane</location>
        <topology evidence="1">Multi-pass membrane protein</topology>
    </subcellularLocation>
</comment>
<feature type="transmembrane region" description="Helical" evidence="5">
    <location>
        <begin position="327"/>
        <end position="355"/>
    </location>
</feature>
<organism evidence="7 8">
    <name type="scientific">Aquatica leii</name>
    <dbReference type="NCBI Taxonomy" id="1421715"/>
    <lineage>
        <taxon>Eukaryota</taxon>
        <taxon>Metazoa</taxon>
        <taxon>Ecdysozoa</taxon>
        <taxon>Arthropoda</taxon>
        <taxon>Hexapoda</taxon>
        <taxon>Insecta</taxon>
        <taxon>Pterygota</taxon>
        <taxon>Neoptera</taxon>
        <taxon>Endopterygota</taxon>
        <taxon>Coleoptera</taxon>
        <taxon>Polyphaga</taxon>
        <taxon>Elateriformia</taxon>
        <taxon>Elateroidea</taxon>
        <taxon>Lampyridae</taxon>
        <taxon>Luciolinae</taxon>
        <taxon>Aquatica</taxon>
    </lineage>
</organism>
<dbReference type="EMBL" id="JARPUR010000004">
    <property type="protein sequence ID" value="KAK4877236.1"/>
    <property type="molecule type" value="Genomic_DNA"/>
</dbReference>
<dbReference type="PANTHER" id="PTHR22950:SF154">
    <property type="entry name" value="PROTON-COUPLED AMINO ACID TRANSPORTER-LIKE PROTEIN PATHETIC"/>
    <property type="match status" value="1"/>
</dbReference>
<feature type="transmembrane region" description="Helical" evidence="5">
    <location>
        <begin position="203"/>
        <end position="221"/>
    </location>
</feature>
<feature type="transmembrane region" description="Helical" evidence="5">
    <location>
        <begin position="233"/>
        <end position="258"/>
    </location>
</feature>
<dbReference type="Proteomes" id="UP001353858">
    <property type="component" value="Unassembled WGS sequence"/>
</dbReference>